<keyword evidence="8" id="KW-1185">Reference proteome</keyword>
<dbReference type="SUPFAM" id="SSF144091">
    <property type="entry name" value="Rhomboid-like"/>
    <property type="match status" value="1"/>
</dbReference>
<dbReference type="Gene3D" id="1.20.1540.10">
    <property type="entry name" value="Rhomboid-like"/>
    <property type="match status" value="1"/>
</dbReference>
<dbReference type="EMBL" id="CCKQ01009028">
    <property type="protein sequence ID" value="CDW80495.1"/>
    <property type="molecule type" value="Genomic_DNA"/>
</dbReference>
<feature type="domain" description="Peptidase S54 rhomboid" evidence="6">
    <location>
        <begin position="108"/>
        <end position="237"/>
    </location>
</feature>
<accession>A0A078AE76</accession>
<evidence type="ECO:0000256" key="1">
    <source>
        <dbReference type="ARBA" id="ARBA00004141"/>
    </source>
</evidence>
<dbReference type="GO" id="GO:0016020">
    <property type="term" value="C:membrane"/>
    <property type="evidence" value="ECO:0007669"/>
    <property type="project" value="UniProtKB-SubCell"/>
</dbReference>
<dbReference type="Pfam" id="PF01694">
    <property type="entry name" value="Rhomboid"/>
    <property type="match status" value="1"/>
</dbReference>
<dbReference type="InterPro" id="IPR022764">
    <property type="entry name" value="Peptidase_S54_rhomboid_dom"/>
</dbReference>
<dbReference type="OrthoDB" id="418595at2759"/>
<proteinExistence type="predicted"/>
<dbReference type="Proteomes" id="UP000039865">
    <property type="component" value="Unassembled WGS sequence"/>
</dbReference>
<protein>
    <submittedName>
        <fullName evidence="7">Rhomboid family protein</fullName>
    </submittedName>
</protein>
<comment type="subcellular location">
    <subcellularLocation>
        <location evidence="1">Membrane</location>
        <topology evidence="1">Multi-pass membrane protein</topology>
    </subcellularLocation>
</comment>
<evidence type="ECO:0000256" key="4">
    <source>
        <dbReference type="ARBA" id="ARBA00023136"/>
    </source>
</evidence>
<dbReference type="AlphaFoldDB" id="A0A078AE76"/>
<gene>
    <name evidence="7" type="primary">Contig19366.g20528</name>
    <name evidence="7" type="ORF">STYLEM_9494</name>
</gene>
<keyword evidence="3 5" id="KW-1133">Transmembrane helix</keyword>
<organism evidence="7 8">
    <name type="scientific">Stylonychia lemnae</name>
    <name type="common">Ciliate</name>
    <dbReference type="NCBI Taxonomy" id="5949"/>
    <lineage>
        <taxon>Eukaryota</taxon>
        <taxon>Sar</taxon>
        <taxon>Alveolata</taxon>
        <taxon>Ciliophora</taxon>
        <taxon>Intramacronucleata</taxon>
        <taxon>Spirotrichea</taxon>
        <taxon>Stichotrichia</taxon>
        <taxon>Sporadotrichida</taxon>
        <taxon>Oxytrichidae</taxon>
        <taxon>Stylonychinae</taxon>
        <taxon>Stylonychia</taxon>
    </lineage>
</organism>
<feature type="transmembrane region" description="Helical" evidence="5">
    <location>
        <begin position="144"/>
        <end position="164"/>
    </location>
</feature>
<sequence length="246" mass="28301">MRQMSEYCKQSFLKNQRVMPQILKKGAEKQSKFFNNFGSKRGFSSRGGGDRFNNFLENLASRIPGGNIGAVIVAINTFCYFMYLIWPRYQMYSYLNNFTFSKFNLNQGRLHTFFTSHFTHMSFLSYLLDSVIIYLFCQNLGMMFGPVFVLKNILLSMFMGNFLLFLQHQSSNGMLRPFYGNDSILRGLIFTIIFQNPQASFYMFPLPIQIPAWGIAAVLLGLDFLSFNVAAFGGVSASYLMVNYFL</sequence>
<evidence type="ECO:0000313" key="7">
    <source>
        <dbReference type="EMBL" id="CDW80495.1"/>
    </source>
</evidence>
<name>A0A078AE76_STYLE</name>
<evidence type="ECO:0000256" key="5">
    <source>
        <dbReference type="SAM" id="Phobius"/>
    </source>
</evidence>
<keyword evidence="2 5" id="KW-0812">Transmembrane</keyword>
<evidence type="ECO:0000256" key="3">
    <source>
        <dbReference type="ARBA" id="ARBA00022989"/>
    </source>
</evidence>
<evidence type="ECO:0000313" key="8">
    <source>
        <dbReference type="Proteomes" id="UP000039865"/>
    </source>
</evidence>
<dbReference type="InterPro" id="IPR035952">
    <property type="entry name" value="Rhomboid-like_sf"/>
</dbReference>
<evidence type="ECO:0000256" key="2">
    <source>
        <dbReference type="ARBA" id="ARBA00022692"/>
    </source>
</evidence>
<dbReference type="GO" id="GO:0004252">
    <property type="term" value="F:serine-type endopeptidase activity"/>
    <property type="evidence" value="ECO:0007669"/>
    <property type="project" value="InterPro"/>
</dbReference>
<feature type="transmembrane region" description="Helical" evidence="5">
    <location>
        <begin position="118"/>
        <end position="137"/>
    </location>
</feature>
<dbReference type="InParanoid" id="A0A078AE76"/>
<feature type="transmembrane region" description="Helical" evidence="5">
    <location>
        <begin position="216"/>
        <end position="242"/>
    </location>
</feature>
<keyword evidence="4 5" id="KW-0472">Membrane</keyword>
<evidence type="ECO:0000259" key="6">
    <source>
        <dbReference type="Pfam" id="PF01694"/>
    </source>
</evidence>
<feature type="transmembrane region" description="Helical" evidence="5">
    <location>
        <begin position="68"/>
        <end position="86"/>
    </location>
</feature>
<reference evidence="7 8" key="1">
    <citation type="submission" date="2014-06" db="EMBL/GenBank/DDBJ databases">
        <authorList>
            <person name="Swart Estienne"/>
        </authorList>
    </citation>
    <scope>NUCLEOTIDE SEQUENCE [LARGE SCALE GENOMIC DNA]</scope>
    <source>
        <strain evidence="7 8">130c</strain>
    </source>
</reference>